<comment type="subunit">
    <text evidence="8">Homodimer.</text>
</comment>
<evidence type="ECO:0000259" key="13">
    <source>
        <dbReference type="Pfam" id="PF00745"/>
    </source>
</evidence>
<dbReference type="EMBL" id="UASJ01000001">
    <property type="protein sequence ID" value="SQB65784.1"/>
    <property type="molecule type" value="Genomic_DNA"/>
</dbReference>
<dbReference type="InterPro" id="IPR006151">
    <property type="entry name" value="Shikm_DH/Glu-tRNA_Rdtase"/>
</dbReference>
<feature type="binding site" evidence="8 10">
    <location>
        <position position="111"/>
    </location>
    <ligand>
        <name>substrate</name>
    </ligand>
</feature>
<evidence type="ECO:0000256" key="6">
    <source>
        <dbReference type="ARBA" id="ARBA00023244"/>
    </source>
</evidence>
<dbReference type="PANTHER" id="PTHR43013:SF1">
    <property type="entry name" value="GLUTAMYL-TRNA REDUCTASE"/>
    <property type="match status" value="1"/>
</dbReference>
<dbReference type="InterPro" id="IPR015895">
    <property type="entry name" value="4pyrrol_synth_GluRdtase_N"/>
</dbReference>
<feature type="domain" description="Glutamyl-tRNA reductase N-terminal" evidence="15">
    <location>
        <begin position="8"/>
        <end position="158"/>
    </location>
</feature>
<comment type="domain">
    <text evidence="8">Possesses an unusual extended V-shaped dimeric structure with each monomer consisting of three distinct domains arranged along a curved 'spinal' alpha-helix. The N-terminal catalytic domain specifically recognizes the glutamate moiety of the substrate. The second domain is the NADPH-binding domain, and the third C-terminal domain is responsible for dimerization.</text>
</comment>
<comment type="function">
    <text evidence="8">Catalyzes the NADPH-dependent reduction of glutamyl-tRNA(Glu) to glutamate 1-semialdehyde (GSA).</text>
</comment>
<dbReference type="PIRSF" id="PIRSF000445">
    <property type="entry name" value="4pyrrol_synth_GluRdtase"/>
    <property type="match status" value="1"/>
</dbReference>
<reference evidence="16 17" key="1">
    <citation type="submission" date="2018-06" db="EMBL/GenBank/DDBJ databases">
        <authorList>
            <consortium name="Pathogen Informatics"/>
            <person name="Doyle S."/>
        </authorList>
    </citation>
    <scope>NUCLEOTIDE SEQUENCE [LARGE SCALE GENOMIC DNA]</scope>
    <source>
        <strain evidence="16 17">NCTC11820</strain>
    </source>
</reference>
<dbReference type="Pfam" id="PF00745">
    <property type="entry name" value="GlutR_dimer"/>
    <property type="match status" value="1"/>
</dbReference>
<dbReference type="InterPro" id="IPR036453">
    <property type="entry name" value="GluRdtase_dimer_dom_sf"/>
</dbReference>
<feature type="site" description="Important for activity" evidence="8 12">
    <location>
        <position position="101"/>
    </location>
</feature>
<dbReference type="InterPro" id="IPR015896">
    <property type="entry name" value="4pyrrol_synth_GluRdtase_dimer"/>
</dbReference>
<protein>
    <recommendedName>
        <fullName evidence="3 8">Glutamyl-tRNA reductase</fullName>
        <shortName evidence="8">GluTR</shortName>
        <ecNumber evidence="3 8">1.2.1.70</ecNumber>
    </recommendedName>
</protein>
<dbReference type="HAMAP" id="MF_00087">
    <property type="entry name" value="Glu_tRNA_reductase"/>
    <property type="match status" value="1"/>
</dbReference>
<dbReference type="SUPFAM" id="SSF69742">
    <property type="entry name" value="Glutamyl tRNA-reductase catalytic, N-terminal domain"/>
    <property type="match status" value="1"/>
</dbReference>
<feature type="binding site" evidence="8 10">
    <location>
        <begin position="46"/>
        <end position="49"/>
    </location>
    <ligand>
        <name>substrate</name>
    </ligand>
</feature>
<comment type="pathway">
    <text evidence="1 8">Porphyrin-containing compound metabolism; protoporphyrin-IX biosynthesis; 5-aminolevulinate from L-glutamyl-tRNA(Glu): step 1/2.</text>
</comment>
<evidence type="ECO:0000259" key="14">
    <source>
        <dbReference type="Pfam" id="PF01488"/>
    </source>
</evidence>
<dbReference type="InterPro" id="IPR036291">
    <property type="entry name" value="NAD(P)-bd_dom_sf"/>
</dbReference>
<dbReference type="Pfam" id="PF05201">
    <property type="entry name" value="GlutR_N"/>
    <property type="match status" value="1"/>
</dbReference>
<proteinExistence type="inferred from homology"/>
<evidence type="ECO:0000256" key="3">
    <source>
        <dbReference type="ARBA" id="ARBA00012970"/>
    </source>
</evidence>
<dbReference type="RefSeq" id="WP_004007765.1">
    <property type="nucleotide sequence ID" value="NZ_CAMYEK010000006.1"/>
</dbReference>
<evidence type="ECO:0000256" key="8">
    <source>
        <dbReference type="HAMAP-Rule" id="MF_00087"/>
    </source>
</evidence>
<dbReference type="OMA" id="GGMAIKF"/>
<dbReference type="InterPro" id="IPR000343">
    <property type="entry name" value="4pyrrol_synth_GluRdtase"/>
</dbReference>
<dbReference type="GO" id="GO:0050661">
    <property type="term" value="F:NADP binding"/>
    <property type="evidence" value="ECO:0007669"/>
    <property type="project" value="InterPro"/>
</dbReference>
<accession>A0A2X2YP13</accession>
<feature type="domain" description="Quinate/shikimate 5-dehydrogenase/glutamyl-tRNA reductase" evidence="14">
    <location>
        <begin position="177"/>
        <end position="307"/>
    </location>
</feature>
<evidence type="ECO:0000256" key="9">
    <source>
        <dbReference type="PIRSR" id="PIRSR000445-1"/>
    </source>
</evidence>
<feature type="active site" description="Nucleophile" evidence="8 9">
    <location>
        <position position="47"/>
    </location>
</feature>
<comment type="miscellaneous">
    <text evidence="8">During catalysis, the active site Cys acts as a nucleophile attacking the alpha-carbonyl group of tRNA-bound glutamate with the formation of a thioester intermediate between enzyme and glutamate, and the concomitant release of tRNA(Glu). The thioester intermediate is finally reduced by direct hydride transfer from NADPH, to form the product GSA.</text>
</comment>
<evidence type="ECO:0000256" key="5">
    <source>
        <dbReference type="ARBA" id="ARBA00023002"/>
    </source>
</evidence>
<feature type="domain" description="Tetrapyrrole biosynthesis glutamyl-tRNA reductase dimerisation" evidence="13">
    <location>
        <begin position="319"/>
        <end position="414"/>
    </location>
</feature>
<dbReference type="Pfam" id="PF01488">
    <property type="entry name" value="Shikimate_DH"/>
    <property type="match status" value="1"/>
</dbReference>
<dbReference type="InterPro" id="IPR018214">
    <property type="entry name" value="GluRdtase_CS"/>
</dbReference>
<keyword evidence="4 8" id="KW-0521">NADP</keyword>
<evidence type="ECO:0000256" key="1">
    <source>
        <dbReference type="ARBA" id="ARBA00005059"/>
    </source>
</evidence>
<dbReference type="UniPathway" id="UPA00251">
    <property type="reaction ID" value="UER00316"/>
</dbReference>
<feature type="binding site" evidence="8 10">
    <location>
        <begin position="116"/>
        <end position="118"/>
    </location>
    <ligand>
        <name>substrate</name>
    </ligand>
</feature>
<gene>
    <name evidence="8 16" type="primary">hemA</name>
    <name evidence="16" type="ORF">NCTC11820_01856</name>
</gene>
<dbReference type="SUPFAM" id="SSF69075">
    <property type="entry name" value="Glutamyl tRNA-reductase dimerization domain"/>
    <property type="match status" value="1"/>
</dbReference>
<dbReference type="Proteomes" id="UP000250245">
    <property type="component" value="Unassembled WGS sequence"/>
</dbReference>
<dbReference type="NCBIfam" id="NF000750">
    <property type="entry name" value="PRK00045.3-4"/>
    <property type="match status" value="1"/>
</dbReference>
<dbReference type="Gene3D" id="3.30.460.30">
    <property type="entry name" value="Glutamyl-tRNA reductase, N-terminal domain"/>
    <property type="match status" value="1"/>
</dbReference>
<sequence>MPFQLYTVNHLTHSLSEVAQAAAQAAEKESEWLDTPGVHSLVLVSTCNRVEIYTSADPEVRLVPASELPSQTQPLQVPSHNQTHDGSLAWNFIEGRAVAEHLYRVAAGLDSMVVGEAEVAGQVRRSFTRAQDLGEVHGLMVRMFEGALSTARKVASKTELTGLGRSVVSVGLDVAEASGRLPNWRQARVLLVGTGAYAGSTVAQLRARGVRDIANISTSDRVIAFAKNHGTRVVPAADLVPALQQADLVVTARGIGAPVLRREQVRDSLVAPDSTLTILDLALHRDVEESVRDLPGVMLWNLEDIRHRVPALAVSQVRRAHEIIEEGLSEYDAAVAARHMDPAIVQLRAIFEQAAAAEIDRLPAGDMISREAAEAAIHHVIAKLAHTPTVSAHMAAEAGLGAEWVGALATVWGLTPAVLEAALNAEVR</sequence>
<dbReference type="AlphaFoldDB" id="A0A2X2YP13"/>
<evidence type="ECO:0000256" key="7">
    <source>
        <dbReference type="ARBA" id="ARBA00047464"/>
    </source>
</evidence>
<dbReference type="Gene3D" id="3.40.50.720">
    <property type="entry name" value="NAD(P)-binding Rossmann-like Domain"/>
    <property type="match status" value="1"/>
</dbReference>
<keyword evidence="6 8" id="KW-0627">Porphyrin biosynthesis</keyword>
<dbReference type="PROSITE" id="PS00747">
    <property type="entry name" value="GLUTR"/>
    <property type="match status" value="1"/>
</dbReference>
<dbReference type="PANTHER" id="PTHR43013">
    <property type="entry name" value="GLUTAMYL-TRNA REDUCTASE"/>
    <property type="match status" value="1"/>
</dbReference>
<comment type="catalytic activity">
    <reaction evidence="7 8">
        <text>(S)-4-amino-5-oxopentanoate + tRNA(Glu) + NADP(+) = L-glutamyl-tRNA(Glu) + NADPH + H(+)</text>
        <dbReference type="Rhea" id="RHEA:12344"/>
        <dbReference type="Rhea" id="RHEA-COMP:9663"/>
        <dbReference type="Rhea" id="RHEA-COMP:9680"/>
        <dbReference type="ChEBI" id="CHEBI:15378"/>
        <dbReference type="ChEBI" id="CHEBI:57501"/>
        <dbReference type="ChEBI" id="CHEBI:57783"/>
        <dbReference type="ChEBI" id="CHEBI:58349"/>
        <dbReference type="ChEBI" id="CHEBI:78442"/>
        <dbReference type="ChEBI" id="CHEBI:78520"/>
        <dbReference type="EC" id="1.2.1.70"/>
    </reaction>
</comment>
<dbReference type="GO" id="GO:0008883">
    <property type="term" value="F:glutamyl-tRNA reductase activity"/>
    <property type="evidence" value="ECO:0007669"/>
    <property type="project" value="UniProtKB-UniRule"/>
</dbReference>
<evidence type="ECO:0000256" key="12">
    <source>
        <dbReference type="PIRSR" id="PIRSR000445-4"/>
    </source>
</evidence>
<dbReference type="InterPro" id="IPR036343">
    <property type="entry name" value="GluRdtase_N_sf"/>
</dbReference>
<evidence type="ECO:0000313" key="17">
    <source>
        <dbReference type="Proteomes" id="UP000250245"/>
    </source>
</evidence>
<comment type="similarity">
    <text evidence="2 8">Belongs to the glutamyl-tRNA reductase family.</text>
</comment>
<evidence type="ECO:0000256" key="11">
    <source>
        <dbReference type="PIRSR" id="PIRSR000445-3"/>
    </source>
</evidence>
<name>A0A2X2YP13_9ACTO</name>
<feature type="binding site" evidence="8 10">
    <location>
        <position position="122"/>
    </location>
    <ligand>
        <name>substrate</name>
    </ligand>
</feature>
<evidence type="ECO:0000256" key="2">
    <source>
        <dbReference type="ARBA" id="ARBA00005916"/>
    </source>
</evidence>
<evidence type="ECO:0000256" key="4">
    <source>
        <dbReference type="ARBA" id="ARBA00022857"/>
    </source>
</evidence>
<evidence type="ECO:0000313" key="16">
    <source>
        <dbReference type="EMBL" id="SQB65784.1"/>
    </source>
</evidence>
<evidence type="ECO:0000256" key="10">
    <source>
        <dbReference type="PIRSR" id="PIRSR000445-2"/>
    </source>
</evidence>
<dbReference type="GO" id="GO:0019353">
    <property type="term" value="P:protoporphyrinogen IX biosynthetic process from glutamate"/>
    <property type="evidence" value="ECO:0007669"/>
    <property type="project" value="TreeGrafter"/>
</dbReference>
<feature type="binding site" evidence="8 11">
    <location>
        <begin position="193"/>
        <end position="198"/>
    </location>
    <ligand>
        <name>NADP(+)</name>
        <dbReference type="ChEBI" id="CHEBI:58349"/>
    </ligand>
</feature>
<organism evidence="16 17">
    <name type="scientific">Mobiluncus curtisii</name>
    <dbReference type="NCBI Taxonomy" id="2051"/>
    <lineage>
        <taxon>Bacteria</taxon>
        <taxon>Bacillati</taxon>
        <taxon>Actinomycetota</taxon>
        <taxon>Actinomycetes</taxon>
        <taxon>Actinomycetales</taxon>
        <taxon>Actinomycetaceae</taxon>
        <taxon>Mobiluncus</taxon>
    </lineage>
</organism>
<keyword evidence="5 8" id="KW-0560">Oxidoreductase</keyword>
<dbReference type="SUPFAM" id="SSF51735">
    <property type="entry name" value="NAD(P)-binding Rossmann-fold domains"/>
    <property type="match status" value="1"/>
</dbReference>
<dbReference type="EC" id="1.2.1.70" evidence="3 8"/>
<evidence type="ECO:0000259" key="15">
    <source>
        <dbReference type="Pfam" id="PF05201"/>
    </source>
</evidence>
<dbReference type="GeneID" id="55564877"/>